<accession>A0A3N0YYY8</accession>
<dbReference type="AlphaFoldDB" id="A0A3N0YYY8"/>
<feature type="region of interest" description="Disordered" evidence="2">
    <location>
        <begin position="1"/>
        <end position="33"/>
    </location>
</feature>
<organism evidence="3 4">
    <name type="scientific">Anabarilius grahami</name>
    <name type="common">Kanglang fish</name>
    <name type="synonym">Barilius grahami</name>
    <dbReference type="NCBI Taxonomy" id="495550"/>
    <lineage>
        <taxon>Eukaryota</taxon>
        <taxon>Metazoa</taxon>
        <taxon>Chordata</taxon>
        <taxon>Craniata</taxon>
        <taxon>Vertebrata</taxon>
        <taxon>Euteleostomi</taxon>
        <taxon>Actinopterygii</taxon>
        <taxon>Neopterygii</taxon>
        <taxon>Teleostei</taxon>
        <taxon>Ostariophysi</taxon>
        <taxon>Cypriniformes</taxon>
        <taxon>Xenocyprididae</taxon>
        <taxon>Xenocypridinae</taxon>
        <taxon>Xenocypridinae incertae sedis</taxon>
        <taxon>Anabarilius</taxon>
    </lineage>
</organism>
<proteinExistence type="predicted"/>
<evidence type="ECO:0000256" key="2">
    <source>
        <dbReference type="SAM" id="MobiDB-lite"/>
    </source>
</evidence>
<evidence type="ECO:0000256" key="1">
    <source>
        <dbReference type="SAM" id="Coils"/>
    </source>
</evidence>
<dbReference type="Proteomes" id="UP000281406">
    <property type="component" value="Unassembled WGS sequence"/>
</dbReference>
<feature type="compositionally biased region" description="Basic residues" evidence="2">
    <location>
        <begin position="1"/>
        <end position="11"/>
    </location>
</feature>
<keyword evidence="1" id="KW-0175">Coiled coil</keyword>
<dbReference type="Gene3D" id="3.30.70.1820">
    <property type="entry name" value="L1 transposable element, RRM domain"/>
    <property type="match status" value="1"/>
</dbReference>
<name>A0A3N0YYY8_ANAGA</name>
<evidence type="ECO:0000313" key="3">
    <source>
        <dbReference type="EMBL" id="ROL51232.1"/>
    </source>
</evidence>
<evidence type="ECO:0000313" key="4">
    <source>
        <dbReference type="Proteomes" id="UP000281406"/>
    </source>
</evidence>
<reference evidence="3 4" key="1">
    <citation type="submission" date="2018-10" db="EMBL/GenBank/DDBJ databases">
        <title>Genome assembly for a Yunnan-Guizhou Plateau 3E fish, Anabarilius grahami (Regan), and its evolutionary and genetic applications.</title>
        <authorList>
            <person name="Jiang W."/>
        </authorList>
    </citation>
    <scope>NUCLEOTIDE SEQUENCE [LARGE SCALE GENOMIC DNA]</scope>
    <source>
        <strain evidence="3">AG-KIZ</strain>
        <tissue evidence="3">Muscle</tissue>
    </source>
</reference>
<dbReference type="InterPro" id="IPR004244">
    <property type="entry name" value="Transposase_22"/>
</dbReference>
<sequence length="354" mass="40584">MPGGRKSRIKGKTSVNSEENVLSPSDSEDSTSCADKLTSVDNMEDMKVSIIAEIKQIHTDISNEINEATDQLKRELGDFRGEMNTKLNAIETDIKDVTTRMEAAEDRINEMEAFNTDARDLLSHSLELQEQLQTRLEDLEARSRRNNIRIHGIEEEAEGDDITGFVERFIKTELALPDTPLGIQRCHRSLAAKPPHGANPRSFVLCFLEFQIKERVLQSAWKRKDIQYKGKRIFFEQDYTSDILAKRKAYAPIRRALKEKNLRCQTLHPARLRVHLQTGTVIYRDLQEAANDLKGRGVINTETFNQVTKYKDPSGPRMVKSAWQNAGTSRRQRERIKGIQEKLKEFRRNVDATS</sequence>
<dbReference type="EMBL" id="RJVU01019022">
    <property type="protein sequence ID" value="ROL51232.1"/>
    <property type="molecule type" value="Genomic_DNA"/>
</dbReference>
<dbReference type="PANTHER" id="PTHR11505">
    <property type="entry name" value="L1 TRANSPOSABLE ELEMENT-RELATED"/>
    <property type="match status" value="1"/>
</dbReference>
<dbReference type="OrthoDB" id="8862550at2759"/>
<protein>
    <submittedName>
        <fullName evidence="3">LINE-1 type transposase domain-containing protein 1</fullName>
    </submittedName>
</protein>
<keyword evidence="4" id="KW-1185">Reference proteome</keyword>
<comment type="caution">
    <text evidence="3">The sequence shown here is derived from an EMBL/GenBank/DDBJ whole genome shotgun (WGS) entry which is preliminary data.</text>
</comment>
<feature type="coiled-coil region" evidence="1">
    <location>
        <begin position="51"/>
        <end position="156"/>
    </location>
</feature>
<feature type="compositionally biased region" description="Polar residues" evidence="2">
    <location>
        <begin position="13"/>
        <end position="33"/>
    </location>
</feature>
<gene>
    <name evidence="3" type="ORF">DPX16_1474</name>
</gene>